<dbReference type="InterPro" id="IPR033556">
    <property type="entry name" value="PLA"/>
</dbReference>
<dbReference type="EC" id="3.1.1.-" evidence="2"/>
<evidence type="ECO:0000313" key="4">
    <source>
        <dbReference type="EMBL" id="TVU18267.1"/>
    </source>
</evidence>
<dbReference type="GO" id="GO:0016042">
    <property type="term" value="P:lipid catabolic process"/>
    <property type="evidence" value="ECO:0007669"/>
    <property type="project" value="UniProtKB-UniRule"/>
</dbReference>
<dbReference type="AlphaFoldDB" id="A0A5J9SFS9"/>
<dbReference type="EMBL" id="RWGY01000029">
    <property type="protein sequence ID" value="TVU18267.1"/>
    <property type="molecule type" value="Genomic_DNA"/>
</dbReference>
<dbReference type="OrthoDB" id="674280at2759"/>
<organism evidence="3 6">
    <name type="scientific">Eragrostis curvula</name>
    <name type="common">weeping love grass</name>
    <dbReference type="NCBI Taxonomy" id="38414"/>
    <lineage>
        <taxon>Eukaryota</taxon>
        <taxon>Viridiplantae</taxon>
        <taxon>Streptophyta</taxon>
        <taxon>Embryophyta</taxon>
        <taxon>Tracheophyta</taxon>
        <taxon>Spermatophyta</taxon>
        <taxon>Magnoliopsida</taxon>
        <taxon>Liliopsida</taxon>
        <taxon>Poales</taxon>
        <taxon>Poaceae</taxon>
        <taxon>PACMAD clade</taxon>
        <taxon>Chloridoideae</taxon>
        <taxon>Eragrostideae</taxon>
        <taxon>Eragrostidinae</taxon>
        <taxon>Eragrostis</taxon>
    </lineage>
</organism>
<keyword evidence="2" id="KW-0442">Lipid degradation</keyword>
<protein>
    <recommendedName>
        <fullName evidence="2">Phospholipase A1</fullName>
        <ecNumber evidence="2">3.1.1.-</ecNumber>
    </recommendedName>
</protein>
<proteinExistence type="inferred from homology"/>
<dbReference type="Gramene" id="TVU34384">
    <property type="protein sequence ID" value="TVU34384"/>
    <property type="gene ID" value="EJB05_16216"/>
</dbReference>
<evidence type="ECO:0000313" key="3">
    <source>
        <dbReference type="EMBL" id="TVT97115.1"/>
    </source>
</evidence>
<evidence type="ECO:0000256" key="1">
    <source>
        <dbReference type="ARBA" id="ARBA00022801"/>
    </source>
</evidence>
<comment type="caution">
    <text evidence="3">The sequence shown here is derived from an EMBL/GenBank/DDBJ whole genome shotgun (WGS) entry which is preliminary data.</text>
</comment>
<feature type="non-terminal residue" evidence="3">
    <location>
        <position position="1"/>
    </location>
</feature>
<comment type="similarity">
    <text evidence="2">Belongs to the AB hydrolase superfamily. Lipase family.</text>
</comment>
<dbReference type="Gramene" id="TVU18267">
    <property type="protein sequence ID" value="TVU18267"/>
    <property type="gene ID" value="EJB05_34356"/>
</dbReference>
<comment type="function">
    <text evidence="2">Acylhydrolase that catalyzes the hydrolysis of phospholipids at the sn-1 position.</text>
</comment>
<dbReference type="GO" id="GO:0008970">
    <property type="term" value="F:phospholipase A1 activity"/>
    <property type="evidence" value="ECO:0007669"/>
    <property type="project" value="UniProtKB-UniRule"/>
</dbReference>
<reference evidence="3 6" key="1">
    <citation type="journal article" date="2019" name="Sci. Rep.">
        <title>A high-quality genome of Eragrostis curvula grass provides insights into Poaceae evolution and supports new strategies to enhance forage quality.</title>
        <authorList>
            <person name="Carballo J."/>
            <person name="Santos B.A.C.M."/>
            <person name="Zappacosta D."/>
            <person name="Garbus I."/>
            <person name="Selva J.P."/>
            <person name="Gallo C.A."/>
            <person name="Diaz A."/>
            <person name="Albertini E."/>
            <person name="Caccamo M."/>
            <person name="Echenique V."/>
        </authorList>
    </citation>
    <scope>NUCLEOTIDE SEQUENCE [LARGE SCALE GENOMIC DNA]</scope>
    <source>
        <strain evidence="6">cv. Victoria</strain>
        <tissue evidence="3">Leaf</tissue>
    </source>
</reference>
<gene>
    <name evidence="5" type="ORF">EJB05_16216</name>
    <name evidence="4" type="ORF">EJB05_34356</name>
    <name evidence="3" type="ORF">EJB05_57654</name>
</gene>
<accession>A0A5J9SFS9</accession>
<keyword evidence="1 2" id="KW-0378">Hydrolase</keyword>
<dbReference type="InterPro" id="IPR029058">
    <property type="entry name" value="AB_hydrolase_fold"/>
</dbReference>
<dbReference type="Proteomes" id="UP000324897">
    <property type="component" value="Chromosome 7"/>
</dbReference>
<dbReference type="PANTHER" id="PTHR31828:SF1">
    <property type="entry name" value="PHOSPHOLIPASE A1-IIGAMMA"/>
    <property type="match status" value="1"/>
</dbReference>
<dbReference type="EMBL" id="RWGY01001069">
    <property type="protein sequence ID" value="TVT97115.1"/>
    <property type="molecule type" value="Genomic_DNA"/>
</dbReference>
<dbReference type="PANTHER" id="PTHR31828">
    <property type="entry name" value="PHOSPHOLIPASE A1-IIGAMMA"/>
    <property type="match status" value="1"/>
</dbReference>
<keyword evidence="6" id="KW-1185">Reference proteome</keyword>
<sequence length="140" mass="15013">MASSAAGGIAKRWRELQGEHSWDGLLDPLDIDLRKSIINYGELTQATYDSFNTEQRSPHAGACMYGYGDLLEKSGAAAAGQYKHAVAGQYIVVAWRGTIRPLEWSRDFDVAATSAAPVLGAAASTNPLAMVHNGFLQGRS</sequence>
<name>A0A5J9SFS9_9POAL</name>
<dbReference type="EMBL" id="RWGY01000009">
    <property type="protein sequence ID" value="TVU34384.1"/>
    <property type="molecule type" value="Genomic_DNA"/>
</dbReference>
<evidence type="ECO:0000313" key="5">
    <source>
        <dbReference type="EMBL" id="TVU34384.1"/>
    </source>
</evidence>
<dbReference type="Gene3D" id="3.40.50.1820">
    <property type="entry name" value="alpha/beta hydrolase"/>
    <property type="match status" value="1"/>
</dbReference>
<evidence type="ECO:0000256" key="2">
    <source>
        <dbReference type="RuleBase" id="RU367093"/>
    </source>
</evidence>
<keyword evidence="2" id="KW-0443">Lipid metabolism</keyword>
<evidence type="ECO:0000313" key="6">
    <source>
        <dbReference type="Proteomes" id="UP000324897"/>
    </source>
</evidence>
<dbReference type="Gramene" id="TVT97115">
    <property type="protein sequence ID" value="TVT97115"/>
    <property type="gene ID" value="EJB05_57654"/>
</dbReference>